<dbReference type="Proteomes" id="UP000694867">
    <property type="component" value="Unplaced"/>
</dbReference>
<dbReference type="AlphaFoldDB" id="A0AAJ6QPZ2"/>
<organism evidence="1 2">
    <name type="scientific">Galendromus occidentalis</name>
    <name type="common">western predatory mite</name>
    <dbReference type="NCBI Taxonomy" id="34638"/>
    <lineage>
        <taxon>Eukaryota</taxon>
        <taxon>Metazoa</taxon>
        <taxon>Ecdysozoa</taxon>
        <taxon>Arthropoda</taxon>
        <taxon>Chelicerata</taxon>
        <taxon>Arachnida</taxon>
        <taxon>Acari</taxon>
        <taxon>Parasitiformes</taxon>
        <taxon>Mesostigmata</taxon>
        <taxon>Gamasina</taxon>
        <taxon>Phytoseioidea</taxon>
        <taxon>Phytoseiidae</taxon>
        <taxon>Typhlodrominae</taxon>
        <taxon>Galendromus</taxon>
    </lineage>
</organism>
<evidence type="ECO:0000313" key="1">
    <source>
        <dbReference type="Proteomes" id="UP000694867"/>
    </source>
</evidence>
<dbReference type="GeneID" id="100906921"/>
<dbReference type="KEGG" id="goe:100906921"/>
<evidence type="ECO:0000313" key="2">
    <source>
        <dbReference type="RefSeq" id="XP_003740057.1"/>
    </source>
</evidence>
<keyword evidence="1" id="KW-1185">Reference proteome</keyword>
<sequence>MDFGTLLFRAIFGSVLFQFLVELGRFKLRGRGPSDVGPLELFGYTVLLAAAVWSPDLSKTPESGVLLRGGSLGVQPVVIKKENPAFRLRRANGTLARVNLERLKAEFVKRPTHKIRKSSDKQGRDMTVDEIEKELLAIFGDCEIFLEQGPRLRFTPETVGQLTYISDLILEDGVDLVESRYFRTQPGREGYIMYSTASGDFVEAADSRMGVWNDILPYMEDDLNVKCGNDLYDDITLRDIFVMIDYEIARAYYEIFDSKTNKYKFLSPDLFRQLLSSSKRLQVAWEDQWVTVSEDFFKFMQNRIEQAEAGNKHLSSVPKSLHQFAAPGFEPLKLDRDGLFLVSKRMEQIERERPVFKFSFFYIPGYCLKGSTEQGARCDPEANRKGLKFSIRGITDYEQELDEIQPANPELEMMANDLERNYSSKPEYVAVKGKLTRFNIPLLDRDEEFMTNQYIYRGKYLQMYEEHRTLLGWLKKSLDVAKSIDFDNKMKDWIEQASSLSSMVRRDLFENYLSKRRMARVMLSCRPSDSPPAGILTTITVCLNREYKPVDCGRVGSCGAYGFLWASSPEFEAHQSLN</sequence>
<dbReference type="RefSeq" id="XP_003740057.1">
    <property type="nucleotide sequence ID" value="XM_003740009.2"/>
</dbReference>
<accession>A0AAJ6QPZ2</accession>
<proteinExistence type="predicted"/>
<name>A0AAJ6QPZ2_9ACAR</name>
<gene>
    <name evidence="2" type="primary">LOC100906921</name>
</gene>
<protein>
    <submittedName>
        <fullName evidence="2">Uncharacterized protein LOC100906921</fullName>
    </submittedName>
</protein>
<reference evidence="2" key="1">
    <citation type="submission" date="2025-08" db="UniProtKB">
        <authorList>
            <consortium name="RefSeq"/>
        </authorList>
    </citation>
    <scope>IDENTIFICATION</scope>
</reference>